<dbReference type="PROSITE" id="PS50011">
    <property type="entry name" value="PROTEIN_KINASE_DOM"/>
    <property type="match status" value="1"/>
</dbReference>
<feature type="binding site" evidence="10">
    <location>
        <position position="52"/>
    </location>
    <ligand>
        <name>ATP</name>
        <dbReference type="ChEBI" id="CHEBI:30616"/>
    </ligand>
</feature>
<comment type="caution">
    <text evidence="15">The sequence shown here is derived from an EMBL/GenBank/DDBJ whole genome shotgun (WGS) entry which is preliminary data.</text>
</comment>
<evidence type="ECO:0000313" key="16">
    <source>
        <dbReference type="EMBL" id="NYE41773.1"/>
    </source>
</evidence>
<feature type="region of interest" description="Disordered" evidence="11">
    <location>
        <begin position="304"/>
        <end position="403"/>
    </location>
</feature>
<evidence type="ECO:0000259" key="14">
    <source>
        <dbReference type="PROSITE" id="PS51178"/>
    </source>
</evidence>
<organism evidence="15 17">
    <name type="scientific">Streptomyces fulvorobeus</name>
    <dbReference type="NCBI Taxonomy" id="284028"/>
    <lineage>
        <taxon>Bacteria</taxon>
        <taxon>Bacillati</taxon>
        <taxon>Actinomycetota</taxon>
        <taxon>Actinomycetes</taxon>
        <taxon>Kitasatosporales</taxon>
        <taxon>Streptomycetaceae</taxon>
        <taxon>Streptomyces</taxon>
    </lineage>
</organism>
<evidence type="ECO:0000256" key="3">
    <source>
        <dbReference type="ARBA" id="ARBA00022679"/>
    </source>
</evidence>
<feature type="compositionally biased region" description="Low complexity" evidence="11">
    <location>
        <begin position="337"/>
        <end position="372"/>
    </location>
</feature>
<dbReference type="Pfam" id="PF00069">
    <property type="entry name" value="Pkinase"/>
    <property type="match status" value="1"/>
</dbReference>
<dbReference type="CDD" id="cd14014">
    <property type="entry name" value="STKc_PknB_like"/>
    <property type="match status" value="1"/>
</dbReference>
<reference evidence="15 17" key="1">
    <citation type="submission" date="2020-05" db="EMBL/GenBank/DDBJ databases">
        <title>Whole genome shotgun sequence of Streptomyces fulvorobeus NBRC 15897.</title>
        <authorList>
            <person name="Komaki H."/>
            <person name="Tamura T."/>
        </authorList>
    </citation>
    <scope>NUCLEOTIDE SEQUENCE [LARGE SCALE GENOMIC DNA]</scope>
    <source>
        <strain evidence="15 17">NBRC 15897</strain>
    </source>
</reference>
<keyword evidence="17" id="KW-1185">Reference proteome</keyword>
<keyword evidence="12" id="KW-0812">Transmembrane</keyword>
<protein>
    <recommendedName>
        <fullName evidence="1">non-specific serine/threonine protein kinase</fullName>
        <ecNumber evidence="1">2.7.11.1</ecNumber>
    </recommendedName>
</protein>
<dbReference type="InterPro" id="IPR011009">
    <property type="entry name" value="Kinase-like_dom_sf"/>
</dbReference>
<dbReference type="Proteomes" id="UP000530403">
    <property type="component" value="Unassembled WGS sequence"/>
</dbReference>
<evidence type="ECO:0000256" key="7">
    <source>
        <dbReference type="ARBA" id="ARBA00022840"/>
    </source>
</evidence>
<keyword evidence="12" id="KW-0472">Membrane</keyword>
<dbReference type="Gene3D" id="3.30.10.20">
    <property type="match status" value="1"/>
</dbReference>
<dbReference type="PANTHER" id="PTHR43289:SF6">
    <property type="entry name" value="SERINE_THREONINE-PROTEIN KINASE NEKL-3"/>
    <property type="match status" value="1"/>
</dbReference>
<evidence type="ECO:0000256" key="10">
    <source>
        <dbReference type="PROSITE-ProRule" id="PRU10141"/>
    </source>
</evidence>
<evidence type="ECO:0000256" key="1">
    <source>
        <dbReference type="ARBA" id="ARBA00012513"/>
    </source>
</evidence>
<dbReference type="AlphaFoldDB" id="A0A7J0C8E4"/>
<feature type="region of interest" description="Disordered" evidence="11">
    <location>
        <begin position="430"/>
        <end position="477"/>
    </location>
</feature>
<dbReference type="PANTHER" id="PTHR43289">
    <property type="entry name" value="MITOGEN-ACTIVATED PROTEIN KINASE KINASE KINASE 20-RELATED"/>
    <property type="match status" value="1"/>
</dbReference>
<comment type="catalytic activity">
    <reaction evidence="8">
        <text>L-threonyl-[protein] + ATP = O-phospho-L-threonyl-[protein] + ADP + H(+)</text>
        <dbReference type="Rhea" id="RHEA:46608"/>
        <dbReference type="Rhea" id="RHEA-COMP:11060"/>
        <dbReference type="Rhea" id="RHEA-COMP:11605"/>
        <dbReference type="ChEBI" id="CHEBI:15378"/>
        <dbReference type="ChEBI" id="CHEBI:30013"/>
        <dbReference type="ChEBI" id="CHEBI:30616"/>
        <dbReference type="ChEBI" id="CHEBI:61977"/>
        <dbReference type="ChEBI" id="CHEBI:456216"/>
        <dbReference type="EC" id="2.7.11.1"/>
    </reaction>
</comment>
<keyword evidence="7 10" id="KW-0067">ATP-binding</keyword>
<dbReference type="Gene3D" id="1.10.510.10">
    <property type="entry name" value="Transferase(Phosphotransferase) domain 1"/>
    <property type="match status" value="1"/>
</dbReference>
<dbReference type="FunFam" id="1.10.510.10:FF:000021">
    <property type="entry name" value="Serine/threonine protein kinase"/>
    <property type="match status" value="1"/>
</dbReference>
<dbReference type="CDD" id="cd06577">
    <property type="entry name" value="PASTA_pknB"/>
    <property type="match status" value="1"/>
</dbReference>
<dbReference type="EMBL" id="JACCCF010000001">
    <property type="protein sequence ID" value="NYE41773.1"/>
    <property type="molecule type" value="Genomic_DNA"/>
</dbReference>
<gene>
    <name evidence="15" type="primary">pksC</name>
    <name evidence="16" type="ORF">HEB29_002784</name>
    <name evidence="15" type="ORF">Sfulv_29550</name>
</gene>
<proteinExistence type="predicted"/>
<dbReference type="InterPro" id="IPR008271">
    <property type="entry name" value="Ser/Thr_kinase_AS"/>
</dbReference>
<accession>A0A7J0C8E4</accession>
<dbReference type="PROSITE" id="PS51178">
    <property type="entry name" value="PASTA"/>
    <property type="match status" value="1"/>
</dbReference>
<dbReference type="Gene3D" id="3.30.200.20">
    <property type="entry name" value="Phosphorylase Kinase, domain 1"/>
    <property type="match status" value="1"/>
</dbReference>
<feature type="transmembrane region" description="Helical" evidence="12">
    <location>
        <begin position="407"/>
        <end position="428"/>
    </location>
</feature>
<feature type="compositionally biased region" description="Pro residues" evidence="11">
    <location>
        <begin position="373"/>
        <end position="388"/>
    </location>
</feature>
<evidence type="ECO:0000256" key="8">
    <source>
        <dbReference type="ARBA" id="ARBA00047899"/>
    </source>
</evidence>
<feature type="compositionally biased region" description="Acidic residues" evidence="11">
    <location>
        <begin position="461"/>
        <end position="473"/>
    </location>
</feature>
<dbReference type="PROSITE" id="PS00107">
    <property type="entry name" value="PROTEIN_KINASE_ATP"/>
    <property type="match status" value="1"/>
</dbReference>
<reference evidence="16 18" key="2">
    <citation type="submission" date="2020-07" db="EMBL/GenBank/DDBJ databases">
        <title>Sequencing the genomes of 1000 actinobacteria strains.</title>
        <authorList>
            <person name="Klenk H.-P."/>
        </authorList>
    </citation>
    <scope>NUCLEOTIDE SEQUENCE [LARGE SCALE GENOMIC DNA]</scope>
    <source>
        <strain evidence="16 18">DSM 41455</strain>
    </source>
</reference>
<keyword evidence="12" id="KW-1133">Transmembrane helix</keyword>
<dbReference type="InterPro" id="IPR005543">
    <property type="entry name" value="PASTA_dom"/>
</dbReference>
<dbReference type="EC" id="2.7.11.1" evidence="1"/>
<evidence type="ECO:0000256" key="12">
    <source>
        <dbReference type="SAM" id="Phobius"/>
    </source>
</evidence>
<dbReference type="Proteomes" id="UP000498980">
    <property type="component" value="Unassembled WGS sequence"/>
</dbReference>
<dbReference type="GO" id="GO:0045717">
    <property type="term" value="P:negative regulation of fatty acid biosynthetic process"/>
    <property type="evidence" value="ECO:0007669"/>
    <property type="project" value="UniProtKB-ARBA"/>
</dbReference>
<comment type="catalytic activity">
    <reaction evidence="9">
        <text>L-seryl-[protein] + ATP = O-phospho-L-seryl-[protein] + ADP + H(+)</text>
        <dbReference type="Rhea" id="RHEA:17989"/>
        <dbReference type="Rhea" id="RHEA-COMP:9863"/>
        <dbReference type="Rhea" id="RHEA-COMP:11604"/>
        <dbReference type="ChEBI" id="CHEBI:15378"/>
        <dbReference type="ChEBI" id="CHEBI:29999"/>
        <dbReference type="ChEBI" id="CHEBI:30616"/>
        <dbReference type="ChEBI" id="CHEBI:83421"/>
        <dbReference type="ChEBI" id="CHEBI:456216"/>
        <dbReference type="EC" id="2.7.11.1"/>
    </reaction>
</comment>
<feature type="domain" description="Protein kinase" evidence="13">
    <location>
        <begin position="23"/>
        <end position="290"/>
    </location>
</feature>
<dbReference type="SMART" id="SM00740">
    <property type="entry name" value="PASTA"/>
    <property type="match status" value="1"/>
</dbReference>
<keyword evidence="6 15" id="KW-0418">Kinase</keyword>
<dbReference type="GO" id="GO:0004674">
    <property type="term" value="F:protein serine/threonine kinase activity"/>
    <property type="evidence" value="ECO:0007669"/>
    <property type="project" value="UniProtKB-KW"/>
</dbReference>
<evidence type="ECO:0000256" key="5">
    <source>
        <dbReference type="ARBA" id="ARBA00022741"/>
    </source>
</evidence>
<evidence type="ECO:0000256" key="2">
    <source>
        <dbReference type="ARBA" id="ARBA00022527"/>
    </source>
</evidence>
<evidence type="ECO:0000256" key="6">
    <source>
        <dbReference type="ARBA" id="ARBA00022777"/>
    </source>
</evidence>
<dbReference type="InterPro" id="IPR000719">
    <property type="entry name" value="Prot_kinase_dom"/>
</dbReference>
<keyword evidence="2 16" id="KW-0723">Serine/threonine-protein kinase</keyword>
<keyword evidence="5 10" id="KW-0547">Nucleotide-binding</keyword>
<evidence type="ECO:0000256" key="11">
    <source>
        <dbReference type="SAM" id="MobiDB-lite"/>
    </source>
</evidence>
<dbReference type="InterPro" id="IPR017441">
    <property type="entry name" value="Protein_kinase_ATP_BS"/>
</dbReference>
<feature type="domain" description="PASTA" evidence="14">
    <location>
        <begin position="474"/>
        <end position="541"/>
    </location>
</feature>
<evidence type="ECO:0000313" key="17">
    <source>
        <dbReference type="Proteomes" id="UP000498980"/>
    </source>
</evidence>
<feature type="compositionally biased region" description="Basic and acidic residues" evidence="11">
    <location>
        <begin position="449"/>
        <end position="460"/>
    </location>
</feature>
<sequence length="545" mass="57409">MSQDGAHGAQGRYAGGSVAGGRYQLRDLLGEGGMASVYLAYDSALDRQVAIKTLHTELGREQSFRERFRREAQAVAKLQHTNIVSVFDTGEDELGGALMPYIVMEYVEGQPLGSVLQADIQQYGAMPADKALKVTADVLAALETSHEMGLVHRDIKPGNVMMTKRGIVKVMDFGIARAMQSGVTSMTQTGMVVGTPQYLSPEQALGRGVDARSDLYSVGIMLFQLLTGRIPFDADSPLAIAYAHVQEEPVAPSTINRSITPAMDALVARALKKNPNERFPSAAAMQDEVTRVLNAGGRSGAPVIVGGSGTPGNSGAGVGSAVFPPVDQVMPPPQGVQTPYQPQPHQTHQPYQQPGPYGQTPAPTPGYGYPQPYGTPAPPAHGTPPPYTLSPQSTGGQGGGPRRNMPVIVGSVVVALLAIGGLIAALNLGGDDPDSKNGDPGTGETAVAGEHKPPERNRTMDEEDCTDAREDSDDPQKVQAPNFIYKDVLSAKACVNAAGWTVKVIEVPGNTYAEDQVVDQFPSSGTAIPERGAHFELRISTGDPA</sequence>
<evidence type="ECO:0000313" key="15">
    <source>
        <dbReference type="EMBL" id="GFM98144.1"/>
    </source>
</evidence>
<evidence type="ECO:0000256" key="9">
    <source>
        <dbReference type="ARBA" id="ARBA00048679"/>
    </source>
</evidence>
<evidence type="ECO:0000256" key="4">
    <source>
        <dbReference type="ARBA" id="ARBA00022737"/>
    </source>
</evidence>
<name>A0A7J0C8E4_9ACTN</name>
<dbReference type="GO" id="GO:0005524">
    <property type="term" value="F:ATP binding"/>
    <property type="evidence" value="ECO:0007669"/>
    <property type="project" value="UniProtKB-UniRule"/>
</dbReference>
<evidence type="ECO:0000313" key="18">
    <source>
        <dbReference type="Proteomes" id="UP000530403"/>
    </source>
</evidence>
<dbReference type="SMART" id="SM00220">
    <property type="entry name" value="S_TKc"/>
    <property type="match status" value="1"/>
</dbReference>
<keyword evidence="4" id="KW-0677">Repeat</keyword>
<dbReference type="EMBL" id="BLWC01000001">
    <property type="protein sequence ID" value="GFM98144.1"/>
    <property type="molecule type" value="Genomic_DNA"/>
</dbReference>
<dbReference type="SUPFAM" id="SSF56112">
    <property type="entry name" value="Protein kinase-like (PK-like)"/>
    <property type="match status" value="1"/>
</dbReference>
<dbReference type="FunFam" id="3.30.200.20:FF:000035">
    <property type="entry name" value="Serine/threonine protein kinase Stk1"/>
    <property type="match status" value="1"/>
</dbReference>
<dbReference type="PROSITE" id="PS00108">
    <property type="entry name" value="PROTEIN_KINASE_ST"/>
    <property type="match status" value="1"/>
</dbReference>
<keyword evidence="3" id="KW-0808">Transferase</keyword>
<feature type="compositionally biased region" description="Gly residues" evidence="11">
    <location>
        <begin position="306"/>
        <end position="318"/>
    </location>
</feature>
<evidence type="ECO:0000259" key="13">
    <source>
        <dbReference type="PROSITE" id="PS50011"/>
    </source>
</evidence>
<dbReference type="Pfam" id="PF03793">
    <property type="entry name" value="PASTA"/>
    <property type="match status" value="1"/>
</dbReference>
<dbReference type="RefSeq" id="WP_173314013.1">
    <property type="nucleotide sequence ID" value="NZ_BAAAUE010000014.1"/>
</dbReference>